<gene>
    <name evidence="1" type="ORF">EST38_g12942</name>
</gene>
<dbReference type="AlphaFoldDB" id="A0A4Q2D3H8"/>
<evidence type="ECO:0000313" key="1">
    <source>
        <dbReference type="EMBL" id="RXW12911.1"/>
    </source>
</evidence>
<sequence>MRRNYKRFIYATYLARLDVELVLGVWCGVSRLAVLDLFNAQDLLNTFNEDS</sequence>
<comment type="caution">
    <text evidence="1">The sequence shown here is derived from an EMBL/GenBank/DDBJ whole genome shotgun (WGS) entry which is preliminary data.</text>
</comment>
<reference evidence="1 2" key="1">
    <citation type="submission" date="2019-01" db="EMBL/GenBank/DDBJ databases">
        <title>Draft genome sequence of Psathyrella aberdarensis IHI B618.</title>
        <authorList>
            <person name="Buettner E."/>
            <person name="Kellner H."/>
        </authorList>
    </citation>
    <scope>NUCLEOTIDE SEQUENCE [LARGE SCALE GENOMIC DNA]</scope>
    <source>
        <strain evidence="1 2">IHI B618</strain>
    </source>
</reference>
<dbReference type="EMBL" id="SDEE01001077">
    <property type="protein sequence ID" value="RXW12911.1"/>
    <property type="molecule type" value="Genomic_DNA"/>
</dbReference>
<keyword evidence="2" id="KW-1185">Reference proteome</keyword>
<proteinExistence type="predicted"/>
<organism evidence="1 2">
    <name type="scientific">Candolleomyces aberdarensis</name>
    <dbReference type="NCBI Taxonomy" id="2316362"/>
    <lineage>
        <taxon>Eukaryota</taxon>
        <taxon>Fungi</taxon>
        <taxon>Dikarya</taxon>
        <taxon>Basidiomycota</taxon>
        <taxon>Agaricomycotina</taxon>
        <taxon>Agaricomycetes</taxon>
        <taxon>Agaricomycetidae</taxon>
        <taxon>Agaricales</taxon>
        <taxon>Agaricineae</taxon>
        <taxon>Psathyrellaceae</taxon>
        <taxon>Candolleomyces</taxon>
    </lineage>
</organism>
<evidence type="ECO:0000313" key="2">
    <source>
        <dbReference type="Proteomes" id="UP000290288"/>
    </source>
</evidence>
<accession>A0A4Q2D3H8</accession>
<protein>
    <submittedName>
        <fullName evidence="1">Uncharacterized protein</fullName>
    </submittedName>
</protein>
<dbReference type="Proteomes" id="UP000290288">
    <property type="component" value="Unassembled WGS sequence"/>
</dbReference>
<name>A0A4Q2D3H8_9AGAR</name>